<accession>A0A5D4MJG2</accession>
<keyword evidence="1" id="KW-0812">Transmembrane</keyword>
<organism evidence="2 3">
    <name type="scientific">Rossellomorea vietnamensis</name>
    <dbReference type="NCBI Taxonomy" id="218284"/>
    <lineage>
        <taxon>Bacteria</taxon>
        <taxon>Bacillati</taxon>
        <taxon>Bacillota</taxon>
        <taxon>Bacilli</taxon>
        <taxon>Bacillales</taxon>
        <taxon>Bacillaceae</taxon>
        <taxon>Rossellomorea</taxon>
    </lineage>
</organism>
<dbReference type="EMBL" id="VTEG01000001">
    <property type="protein sequence ID" value="TYS01668.1"/>
    <property type="molecule type" value="Genomic_DNA"/>
</dbReference>
<evidence type="ECO:0000256" key="1">
    <source>
        <dbReference type="SAM" id="Phobius"/>
    </source>
</evidence>
<reference evidence="2 3" key="1">
    <citation type="submission" date="2019-08" db="EMBL/GenBank/DDBJ databases">
        <title>Bacillus genomes from the desert of Cuatro Cienegas, Coahuila.</title>
        <authorList>
            <person name="Olmedo-Alvarez G."/>
        </authorList>
    </citation>
    <scope>NUCLEOTIDE SEQUENCE [LARGE SCALE GENOMIC DNA]</scope>
    <source>
        <strain evidence="2 3">CH128b_4D</strain>
    </source>
</reference>
<dbReference type="Proteomes" id="UP000325182">
    <property type="component" value="Unassembled WGS sequence"/>
</dbReference>
<feature type="transmembrane region" description="Helical" evidence="1">
    <location>
        <begin position="12"/>
        <end position="33"/>
    </location>
</feature>
<keyword evidence="1" id="KW-0472">Membrane</keyword>
<evidence type="ECO:0000313" key="3">
    <source>
        <dbReference type="Proteomes" id="UP000325182"/>
    </source>
</evidence>
<sequence length="180" mass="20203">MSFPITEADGYNPIAIVGSVLFIVAMVLLVKGLEKYRFRAVVITAFVYTVMPLLLVFVYQETLARGIDAISYYGNGTCDFESESEESMNGECTLNLHNRSGRPVTFEIEFLDSFYMKKDIRLVSLMNVNGPYSITLQPNSKEIIQLEELLDVSHIENRVGGGSSMDVHFKISDGKKTRIL</sequence>
<dbReference type="AlphaFoldDB" id="A0A5D4MJG2"/>
<gene>
    <name evidence="2" type="ORF">FZC84_00525</name>
</gene>
<feature type="transmembrane region" description="Helical" evidence="1">
    <location>
        <begin position="40"/>
        <end position="59"/>
    </location>
</feature>
<evidence type="ECO:0000313" key="2">
    <source>
        <dbReference type="EMBL" id="TYS01668.1"/>
    </source>
</evidence>
<comment type="caution">
    <text evidence="2">The sequence shown here is derived from an EMBL/GenBank/DDBJ whole genome shotgun (WGS) entry which is preliminary data.</text>
</comment>
<protein>
    <submittedName>
        <fullName evidence="2">Uncharacterized protein</fullName>
    </submittedName>
</protein>
<proteinExistence type="predicted"/>
<keyword evidence="1" id="KW-1133">Transmembrane helix</keyword>
<name>A0A5D4MJG2_9BACI</name>